<keyword evidence="2" id="KW-1185">Reference proteome</keyword>
<sequence length="72" mass="8399">MHGLRAHTLRALWGEMESTYSVVRQHPSVRHSLLMWLRPATRPPRALWRQFLHKYSGLRVVSLGGQPPRHHG</sequence>
<gene>
    <name evidence="1" type="ORF">DN051_01525</name>
</gene>
<organism evidence="1 2">
    <name type="scientific">Streptomyces cadmiisoli</name>
    <dbReference type="NCBI Taxonomy" id="2184053"/>
    <lineage>
        <taxon>Bacteria</taxon>
        <taxon>Bacillati</taxon>
        <taxon>Actinomycetota</taxon>
        <taxon>Actinomycetes</taxon>
        <taxon>Kitasatosporales</taxon>
        <taxon>Streptomycetaceae</taxon>
        <taxon>Streptomyces</taxon>
        <taxon>Streptomyces aurantiacus group</taxon>
    </lineage>
</organism>
<name>A0A2Z4IQS6_9ACTN</name>
<accession>A0A2Z4IQS6</accession>
<evidence type="ECO:0000313" key="1">
    <source>
        <dbReference type="EMBL" id="AWW35511.1"/>
    </source>
</evidence>
<dbReference type="RefSeq" id="WP_112437686.1">
    <property type="nucleotide sequence ID" value="NZ_CP030073.1"/>
</dbReference>
<dbReference type="KEGG" id="scad:DN051_01525"/>
<dbReference type="Proteomes" id="UP000249616">
    <property type="component" value="Chromosome"/>
</dbReference>
<reference evidence="1 2" key="1">
    <citation type="journal article" date="2019" name="Int. J. Syst. Evol. Microbiol.">
        <title>Streptomyces cadmiisoli sp. nov., a novel actinomycete isolated from cadmium-contaminated soil.</title>
        <authorList>
            <person name="Li K."/>
            <person name="Tang X."/>
            <person name="Zhao J."/>
            <person name="Guo Y."/>
            <person name="Tang Y."/>
            <person name="Gao J."/>
        </authorList>
    </citation>
    <scope>NUCLEOTIDE SEQUENCE [LARGE SCALE GENOMIC DNA]</scope>
    <source>
        <strain evidence="1 2">ZFG47</strain>
    </source>
</reference>
<dbReference type="EMBL" id="CP030073">
    <property type="protein sequence ID" value="AWW35511.1"/>
    <property type="molecule type" value="Genomic_DNA"/>
</dbReference>
<dbReference type="AlphaFoldDB" id="A0A2Z4IQS6"/>
<proteinExistence type="predicted"/>
<protein>
    <submittedName>
        <fullName evidence="1">Uncharacterized protein</fullName>
    </submittedName>
</protein>
<evidence type="ECO:0000313" key="2">
    <source>
        <dbReference type="Proteomes" id="UP000249616"/>
    </source>
</evidence>